<organism evidence="1 2">
    <name type="scientific">Rhodococcus maanshanensis</name>
    <dbReference type="NCBI Taxonomy" id="183556"/>
    <lineage>
        <taxon>Bacteria</taxon>
        <taxon>Bacillati</taxon>
        <taxon>Actinomycetota</taxon>
        <taxon>Actinomycetes</taxon>
        <taxon>Mycobacteriales</taxon>
        <taxon>Nocardiaceae</taxon>
        <taxon>Rhodococcus</taxon>
    </lineage>
</organism>
<accession>A0A1H7VUJ9</accession>
<evidence type="ECO:0000313" key="1">
    <source>
        <dbReference type="EMBL" id="SEM12933.1"/>
    </source>
</evidence>
<dbReference type="EMBL" id="FOAW01000023">
    <property type="protein sequence ID" value="SEM12933.1"/>
    <property type="molecule type" value="Genomic_DNA"/>
</dbReference>
<dbReference type="InterPro" id="IPR036390">
    <property type="entry name" value="WH_DNA-bd_sf"/>
</dbReference>
<dbReference type="AlphaFoldDB" id="A0A1H7VUJ9"/>
<evidence type="ECO:0000313" key="2">
    <source>
        <dbReference type="Proteomes" id="UP000198677"/>
    </source>
</evidence>
<sequence length="81" mass="8584">MAKAGLVERHADPQDRRKSLVTLAPEARARIGAAWDVPGKAFGAVLETYRDEELAVIADCLERAGAVGRAQAERLAGPDAS</sequence>
<dbReference type="SUPFAM" id="SSF46785">
    <property type="entry name" value="Winged helix' DNA-binding domain"/>
    <property type="match status" value="1"/>
</dbReference>
<reference evidence="2" key="1">
    <citation type="submission" date="2016-10" db="EMBL/GenBank/DDBJ databases">
        <authorList>
            <person name="Varghese N."/>
            <person name="Submissions S."/>
        </authorList>
    </citation>
    <scope>NUCLEOTIDE SEQUENCE [LARGE SCALE GENOMIC DNA]</scope>
    <source>
        <strain evidence="2">DSM 44675</strain>
    </source>
</reference>
<evidence type="ECO:0008006" key="3">
    <source>
        <dbReference type="Google" id="ProtNLM"/>
    </source>
</evidence>
<protein>
    <recommendedName>
        <fullName evidence="3">MarR family protein</fullName>
    </recommendedName>
</protein>
<dbReference type="Proteomes" id="UP000198677">
    <property type="component" value="Unassembled WGS sequence"/>
</dbReference>
<keyword evidence="2" id="KW-1185">Reference proteome</keyword>
<proteinExistence type="predicted"/>
<dbReference type="InterPro" id="IPR036388">
    <property type="entry name" value="WH-like_DNA-bd_sf"/>
</dbReference>
<name>A0A1H7VUJ9_9NOCA</name>
<dbReference type="Gene3D" id="1.10.10.10">
    <property type="entry name" value="Winged helix-like DNA-binding domain superfamily/Winged helix DNA-binding domain"/>
    <property type="match status" value="1"/>
</dbReference>
<gene>
    <name evidence="1" type="ORF">SAMN05444583_12353</name>
</gene>